<dbReference type="InterPro" id="IPR029069">
    <property type="entry name" value="HotDog_dom_sf"/>
</dbReference>
<evidence type="ECO:0000313" key="2">
    <source>
        <dbReference type="EMBL" id="OWK47477.1"/>
    </source>
</evidence>
<reference evidence="3" key="1">
    <citation type="submission" date="2017-06" db="EMBL/GenBank/DDBJ databases">
        <title>Genome analysis of Fimbriiglobus ruber SP5, the first member of the order Planctomycetales with confirmed chitinolytic capability.</title>
        <authorList>
            <person name="Ravin N.V."/>
            <person name="Rakitin A.L."/>
            <person name="Ivanova A.A."/>
            <person name="Beletsky A.V."/>
            <person name="Kulichevskaya I.S."/>
            <person name="Mardanov A.V."/>
            <person name="Dedysh S.N."/>
        </authorList>
    </citation>
    <scope>NUCLEOTIDE SEQUENCE [LARGE SCALE GENOMIC DNA]</scope>
    <source>
        <strain evidence="3">SP5</strain>
    </source>
</reference>
<feature type="domain" description="Thioesterase" evidence="1">
    <location>
        <begin position="3"/>
        <end position="86"/>
    </location>
</feature>
<dbReference type="SUPFAM" id="SSF54637">
    <property type="entry name" value="Thioesterase/thiol ester dehydrase-isomerase"/>
    <property type="match status" value="1"/>
</dbReference>
<dbReference type="CDD" id="cd00586">
    <property type="entry name" value="4HBT"/>
    <property type="match status" value="1"/>
</dbReference>
<keyword evidence="3" id="KW-1185">Reference proteome</keyword>
<name>A0A225EH04_9BACT</name>
<sequence>MAGIVHFSNFFRYMEAAETDFLRSRGLTVAWEKDGQRYGLPRVSVACDYTKPAVFGDILTLTVLVERVGSKSISYRFDITRGADALAVGRMTAVYCRESLPGKMESTEIPAEVRAILES</sequence>
<dbReference type="EMBL" id="NIDE01000001">
    <property type="protein sequence ID" value="OWK47477.1"/>
    <property type="molecule type" value="Genomic_DNA"/>
</dbReference>
<organism evidence="2 3">
    <name type="scientific">Fimbriiglobus ruber</name>
    <dbReference type="NCBI Taxonomy" id="1908690"/>
    <lineage>
        <taxon>Bacteria</taxon>
        <taxon>Pseudomonadati</taxon>
        <taxon>Planctomycetota</taxon>
        <taxon>Planctomycetia</taxon>
        <taxon>Gemmatales</taxon>
        <taxon>Gemmataceae</taxon>
        <taxon>Fimbriiglobus</taxon>
    </lineage>
</organism>
<dbReference type="GO" id="GO:0016790">
    <property type="term" value="F:thiolester hydrolase activity"/>
    <property type="evidence" value="ECO:0007669"/>
    <property type="project" value="UniProtKB-ARBA"/>
</dbReference>
<accession>A0A225EH04</accession>
<evidence type="ECO:0000313" key="3">
    <source>
        <dbReference type="Proteomes" id="UP000214646"/>
    </source>
</evidence>
<protein>
    <submittedName>
        <fullName evidence="2">4-hydroxybenzoyl-CoA thioesterase family active site</fullName>
    </submittedName>
</protein>
<dbReference type="InterPro" id="IPR006683">
    <property type="entry name" value="Thioestr_dom"/>
</dbReference>
<evidence type="ECO:0000259" key="1">
    <source>
        <dbReference type="Pfam" id="PF03061"/>
    </source>
</evidence>
<dbReference type="Proteomes" id="UP000214646">
    <property type="component" value="Unassembled WGS sequence"/>
</dbReference>
<gene>
    <name evidence="2" type="ORF">FRUB_01176</name>
</gene>
<proteinExistence type="predicted"/>
<dbReference type="Gene3D" id="3.10.129.10">
    <property type="entry name" value="Hotdog Thioesterase"/>
    <property type="match status" value="1"/>
</dbReference>
<comment type="caution">
    <text evidence="2">The sequence shown here is derived from an EMBL/GenBank/DDBJ whole genome shotgun (WGS) entry which is preliminary data.</text>
</comment>
<dbReference type="AlphaFoldDB" id="A0A225EH04"/>
<dbReference type="Pfam" id="PF03061">
    <property type="entry name" value="4HBT"/>
    <property type="match status" value="1"/>
</dbReference>